<organism evidence="3 4">
    <name type="scientific">Niabella drilacis (strain DSM 25811 / CCM 8410 / CCUG 62505 / LMG 26954 / E90)</name>
    <dbReference type="NCBI Taxonomy" id="1285928"/>
    <lineage>
        <taxon>Bacteria</taxon>
        <taxon>Pseudomonadati</taxon>
        <taxon>Bacteroidota</taxon>
        <taxon>Chitinophagia</taxon>
        <taxon>Chitinophagales</taxon>
        <taxon>Chitinophagaceae</taxon>
        <taxon>Niabella</taxon>
    </lineage>
</organism>
<dbReference type="SUPFAM" id="SSF56954">
    <property type="entry name" value="Outer membrane efflux proteins (OEP)"/>
    <property type="match status" value="1"/>
</dbReference>
<dbReference type="AlphaFoldDB" id="A0A1G6IKY7"/>
<dbReference type="InterPro" id="IPR003423">
    <property type="entry name" value="OMP_efflux"/>
</dbReference>
<dbReference type="InterPro" id="IPR010131">
    <property type="entry name" value="MdtP/NodT-like"/>
</dbReference>
<keyword evidence="2" id="KW-0175">Coiled coil</keyword>
<accession>A0A1G6IKY7</accession>
<gene>
    <name evidence="3" type="ORF">SAMN04487894_101256</name>
</gene>
<protein>
    <submittedName>
        <fullName evidence="3">Outer membrane protein TolC</fullName>
    </submittedName>
</protein>
<dbReference type="Proteomes" id="UP000198757">
    <property type="component" value="Unassembled WGS sequence"/>
</dbReference>
<dbReference type="OrthoDB" id="1522622at2"/>
<dbReference type="STRING" id="1285928.SAMN04487894_101256"/>
<sequence>MKWNDKIEIMEFTNCRVWGTGDKWQVAGDAMQNTGSFASCLLRTAFCMLFFFCAAATQAQHRISVSEAIDTALRNNLQLDINRSEISRAGYAVKTAQEIPKTGVFAENEDLRPSDNKGVLKIGISQSMAWPGLYKARKAYLDQQLKYYRLNTPALSAVLRKEVRSVYYELWYLEDKFQLFKRLDSIYTSLYKAAELRFKTGEAAGLDKIAANAKLKELQALLEQNGKDMVVQQQQLMLLLNKNEWLLPVQRPLEKLGLLIGTTDSLHPSLALQQQNVDVAASNIAVQKNGNKPEFSGRVFTQRLWGAKDPYTGFSVTAAFPLFGNSAYKSRIKVARAEMEIQQKQLSYQTLQVNTQRQTALTEIEKNLAMLQFYETTGLKQADEIIKAATLSYKAGEISFAELSQFLTQAIDTQKNYLDVLNQYNQSVIQFYYYNNH</sequence>
<comment type="similarity">
    <text evidence="1">Belongs to the outer membrane factor (OMF) (TC 1.B.17) family.</text>
</comment>
<keyword evidence="4" id="KW-1185">Reference proteome</keyword>
<reference evidence="4" key="1">
    <citation type="submission" date="2016-10" db="EMBL/GenBank/DDBJ databases">
        <authorList>
            <person name="Varghese N."/>
            <person name="Submissions S."/>
        </authorList>
    </citation>
    <scope>NUCLEOTIDE SEQUENCE [LARGE SCALE GENOMIC DNA]</scope>
    <source>
        <strain evidence="4">DSM 25811 / CCM 8410 / LMG 26954 / E90</strain>
    </source>
</reference>
<dbReference type="RefSeq" id="WP_090388210.1">
    <property type="nucleotide sequence ID" value="NZ_FMZO01000001.1"/>
</dbReference>
<feature type="coiled-coil region" evidence="2">
    <location>
        <begin position="325"/>
        <end position="354"/>
    </location>
</feature>
<proteinExistence type="inferred from homology"/>
<dbReference type="Pfam" id="PF02321">
    <property type="entry name" value="OEP"/>
    <property type="match status" value="1"/>
</dbReference>
<evidence type="ECO:0000313" key="3">
    <source>
        <dbReference type="EMBL" id="SDC07070.1"/>
    </source>
</evidence>
<evidence type="ECO:0000313" key="4">
    <source>
        <dbReference type="Proteomes" id="UP000198757"/>
    </source>
</evidence>
<evidence type="ECO:0000256" key="1">
    <source>
        <dbReference type="ARBA" id="ARBA00007613"/>
    </source>
</evidence>
<evidence type="ECO:0000256" key="2">
    <source>
        <dbReference type="SAM" id="Coils"/>
    </source>
</evidence>
<dbReference type="Gene3D" id="1.20.1600.10">
    <property type="entry name" value="Outer membrane efflux proteins (OEP)"/>
    <property type="match status" value="1"/>
</dbReference>
<dbReference type="PANTHER" id="PTHR30203">
    <property type="entry name" value="OUTER MEMBRANE CATION EFFLUX PROTEIN"/>
    <property type="match status" value="1"/>
</dbReference>
<dbReference type="EMBL" id="FMZO01000001">
    <property type="protein sequence ID" value="SDC07070.1"/>
    <property type="molecule type" value="Genomic_DNA"/>
</dbReference>
<dbReference type="GO" id="GO:0015562">
    <property type="term" value="F:efflux transmembrane transporter activity"/>
    <property type="evidence" value="ECO:0007669"/>
    <property type="project" value="InterPro"/>
</dbReference>
<name>A0A1G6IKY7_NIADE</name>